<keyword evidence="1" id="KW-0812">Transmembrane</keyword>
<dbReference type="PATRIC" id="fig|1423748.3.peg.34"/>
<dbReference type="eggNOG" id="COG4940">
    <property type="taxonomic scope" value="Bacteria"/>
</dbReference>
<reference evidence="2 3" key="1">
    <citation type="journal article" date="2015" name="Genome Announc.">
        <title>Expanding the biotechnology potential of lactobacilli through comparative genomics of 213 strains and associated genera.</title>
        <authorList>
            <person name="Sun Z."/>
            <person name="Harris H.M."/>
            <person name="McCann A."/>
            <person name="Guo C."/>
            <person name="Argimon S."/>
            <person name="Zhang W."/>
            <person name="Yang X."/>
            <person name="Jeffery I.B."/>
            <person name="Cooney J.C."/>
            <person name="Kagawa T.F."/>
            <person name="Liu W."/>
            <person name="Song Y."/>
            <person name="Salvetti E."/>
            <person name="Wrobel A."/>
            <person name="Rasinkangas P."/>
            <person name="Parkhill J."/>
            <person name="Rea M.C."/>
            <person name="O'Sullivan O."/>
            <person name="Ritari J."/>
            <person name="Douillard F.P."/>
            <person name="Paul Ross R."/>
            <person name="Yang R."/>
            <person name="Briner A.E."/>
            <person name="Felis G.E."/>
            <person name="de Vos W.M."/>
            <person name="Barrangou R."/>
            <person name="Klaenhammer T.R."/>
            <person name="Caufield P.W."/>
            <person name="Cui Y."/>
            <person name="Zhang H."/>
            <person name="O'Toole P.W."/>
        </authorList>
    </citation>
    <scope>NUCLEOTIDE SEQUENCE [LARGE SCALE GENOMIC DNA]</scope>
    <source>
        <strain evidence="2 3">DSM 10532</strain>
    </source>
</reference>
<evidence type="ECO:0000256" key="1">
    <source>
        <dbReference type="SAM" id="Phobius"/>
    </source>
</evidence>
<keyword evidence="1" id="KW-0472">Membrane</keyword>
<dbReference type="Pfam" id="PF15980">
    <property type="entry name" value="ComGF"/>
    <property type="match status" value="1"/>
</dbReference>
<dbReference type="AlphaFoldDB" id="A0A0R1NXV5"/>
<dbReference type="RefSeq" id="WP_035434033.1">
    <property type="nucleotide sequence ID" value="NZ_AZEL01000005.1"/>
</dbReference>
<dbReference type="OrthoDB" id="2318325at2"/>
<evidence type="ECO:0008006" key="4">
    <source>
        <dbReference type="Google" id="ProtNLM"/>
    </source>
</evidence>
<gene>
    <name evidence="2" type="ORF">FC37_GL000031</name>
</gene>
<proteinExistence type="predicted"/>
<evidence type="ECO:0000313" key="2">
    <source>
        <dbReference type="EMBL" id="KRL25024.1"/>
    </source>
</evidence>
<keyword evidence="1" id="KW-1133">Transmembrane helix</keyword>
<organism evidence="2 3">
    <name type="scientific">Lactobacillus gallinarum DSM 10532 = JCM 2011</name>
    <dbReference type="NCBI Taxonomy" id="1423748"/>
    <lineage>
        <taxon>Bacteria</taxon>
        <taxon>Bacillati</taxon>
        <taxon>Bacillota</taxon>
        <taxon>Bacilli</taxon>
        <taxon>Lactobacillales</taxon>
        <taxon>Lactobacillaceae</taxon>
        <taxon>Lactobacillus</taxon>
    </lineage>
</organism>
<feature type="transmembrane region" description="Helical" evidence="1">
    <location>
        <begin position="6"/>
        <end position="24"/>
    </location>
</feature>
<protein>
    <recommendedName>
        <fullName evidence="4">Competence protein ComGF</fullName>
    </recommendedName>
</protein>
<accession>A0A0R1NXV5</accession>
<dbReference type="InterPro" id="IPR016977">
    <property type="entry name" value="ComGF"/>
</dbReference>
<dbReference type="Proteomes" id="UP000051311">
    <property type="component" value="Unassembled WGS sequence"/>
</dbReference>
<sequence length="166" mass="19322">MLAEVIFSLFITILVLSILQNLLLSIKRANMHENQHVNDIAYAYVQLNNFMHTEDTKTVYPIVKDSKSNRIVFMRVNKNDEKEQYAIEYYLKNHVLKVSKAGAGRGGYMPLIFNIKSAQFVTKKDQIIIHVVEENKGKSDLVFKLDEEPKPEREKKIVKNKRKRIA</sequence>
<dbReference type="STRING" id="1423748.FC37_GL000031"/>
<name>A0A0R1NXV5_9LACO</name>
<dbReference type="EMBL" id="AZEL01000005">
    <property type="protein sequence ID" value="KRL25024.1"/>
    <property type="molecule type" value="Genomic_DNA"/>
</dbReference>
<evidence type="ECO:0000313" key="3">
    <source>
        <dbReference type="Proteomes" id="UP000051311"/>
    </source>
</evidence>
<comment type="caution">
    <text evidence="2">The sequence shown here is derived from an EMBL/GenBank/DDBJ whole genome shotgun (WGS) entry which is preliminary data.</text>
</comment>